<evidence type="ECO:0000256" key="1">
    <source>
        <dbReference type="ARBA" id="ARBA00022527"/>
    </source>
</evidence>
<feature type="binding site" evidence="12">
    <location>
        <position position="152"/>
    </location>
    <ligand>
        <name>ATP</name>
        <dbReference type="ChEBI" id="CHEBI:30616"/>
    </ligand>
</feature>
<evidence type="ECO:0000256" key="6">
    <source>
        <dbReference type="ARBA" id="ARBA00023137"/>
    </source>
</evidence>
<dbReference type="PROSITE" id="PS00107">
    <property type="entry name" value="PROTEIN_KINASE_ATP"/>
    <property type="match status" value="1"/>
</dbReference>
<keyword evidence="3 12" id="KW-0547">Nucleotide-binding</keyword>
<feature type="domain" description="Protein kinase" evidence="15">
    <location>
        <begin position="123"/>
        <end position="419"/>
    </location>
</feature>
<dbReference type="AlphaFoldDB" id="A0A267EQ70"/>
<dbReference type="OrthoDB" id="10252354at2759"/>
<dbReference type="FunFam" id="3.30.200.20:FF:000040">
    <property type="entry name" value="Dual specificity mitogen-activated protein kinase kinase"/>
    <property type="match status" value="1"/>
</dbReference>
<dbReference type="InterPro" id="IPR017441">
    <property type="entry name" value="Protein_kinase_ATP_BS"/>
</dbReference>
<evidence type="ECO:0000313" key="16">
    <source>
        <dbReference type="EMBL" id="PAA63695.1"/>
    </source>
</evidence>
<reference evidence="16 17" key="1">
    <citation type="submission" date="2017-06" db="EMBL/GenBank/DDBJ databases">
        <title>A platform for efficient transgenesis in Macrostomum lignano, a flatworm model organism for stem cell research.</title>
        <authorList>
            <person name="Berezikov E."/>
        </authorList>
    </citation>
    <scope>NUCLEOTIDE SEQUENCE [LARGE SCALE GENOMIC DNA]</scope>
    <source>
        <strain evidence="16">DV1</strain>
        <tissue evidence="16">Whole organism</tissue>
    </source>
</reference>
<evidence type="ECO:0000256" key="8">
    <source>
        <dbReference type="ARBA" id="ARBA00038999"/>
    </source>
</evidence>
<feature type="non-terminal residue" evidence="16">
    <location>
        <position position="1"/>
    </location>
</feature>
<dbReference type="SUPFAM" id="SSF56112">
    <property type="entry name" value="Protein kinase-like (PK-like)"/>
    <property type="match status" value="1"/>
</dbReference>
<evidence type="ECO:0000256" key="13">
    <source>
        <dbReference type="RuleBase" id="RU000304"/>
    </source>
</evidence>
<dbReference type="Gene3D" id="1.10.510.10">
    <property type="entry name" value="Transferase(Phosphotransferase) domain 1"/>
    <property type="match status" value="1"/>
</dbReference>
<evidence type="ECO:0000256" key="5">
    <source>
        <dbReference type="ARBA" id="ARBA00022840"/>
    </source>
</evidence>
<keyword evidence="17" id="KW-1185">Reference proteome</keyword>
<dbReference type="InterPro" id="IPR050915">
    <property type="entry name" value="MAP_kinase_kinase"/>
</dbReference>
<proteinExistence type="inferred from homology"/>
<evidence type="ECO:0000256" key="14">
    <source>
        <dbReference type="SAM" id="MobiDB-lite"/>
    </source>
</evidence>
<evidence type="ECO:0000256" key="9">
    <source>
        <dbReference type="ARBA" id="ARBA00049014"/>
    </source>
</evidence>
<comment type="caution">
    <text evidence="16">The sequence shown here is derived from an EMBL/GenBank/DDBJ whole genome shotgun (WGS) entry which is preliminary data.</text>
</comment>
<evidence type="ECO:0000256" key="12">
    <source>
        <dbReference type="PROSITE-ProRule" id="PRU10141"/>
    </source>
</evidence>
<feature type="region of interest" description="Disordered" evidence="14">
    <location>
        <begin position="1"/>
        <end position="49"/>
    </location>
</feature>
<evidence type="ECO:0000256" key="4">
    <source>
        <dbReference type="ARBA" id="ARBA00022777"/>
    </source>
</evidence>
<evidence type="ECO:0000313" key="17">
    <source>
        <dbReference type="Proteomes" id="UP000215902"/>
    </source>
</evidence>
<dbReference type="GO" id="GO:0004674">
    <property type="term" value="F:protein serine/threonine kinase activity"/>
    <property type="evidence" value="ECO:0007669"/>
    <property type="project" value="UniProtKB-KW"/>
</dbReference>
<dbReference type="PROSITE" id="PS50011">
    <property type="entry name" value="PROTEIN_KINASE_DOM"/>
    <property type="match status" value="1"/>
</dbReference>
<keyword evidence="6" id="KW-0829">Tyrosine-protein kinase</keyword>
<organism evidence="16 17">
    <name type="scientific">Macrostomum lignano</name>
    <dbReference type="NCBI Taxonomy" id="282301"/>
    <lineage>
        <taxon>Eukaryota</taxon>
        <taxon>Metazoa</taxon>
        <taxon>Spiralia</taxon>
        <taxon>Lophotrochozoa</taxon>
        <taxon>Platyhelminthes</taxon>
        <taxon>Rhabditophora</taxon>
        <taxon>Macrostomorpha</taxon>
        <taxon>Macrostomida</taxon>
        <taxon>Macrostomidae</taxon>
        <taxon>Macrostomum</taxon>
    </lineage>
</organism>
<dbReference type="Gene3D" id="3.30.200.20">
    <property type="entry name" value="Phosphorylase Kinase, domain 1"/>
    <property type="match status" value="1"/>
</dbReference>
<keyword evidence="5 12" id="KW-0067">ATP-binding</keyword>
<comment type="catalytic activity">
    <reaction evidence="10">
        <text>L-threonyl-[protein] + ATP = O-phospho-L-threonyl-[protein] + ADP + H(+)</text>
        <dbReference type="Rhea" id="RHEA:46608"/>
        <dbReference type="Rhea" id="RHEA-COMP:11060"/>
        <dbReference type="Rhea" id="RHEA-COMP:11605"/>
        <dbReference type="ChEBI" id="CHEBI:15378"/>
        <dbReference type="ChEBI" id="CHEBI:30013"/>
        <dbReference type="ChEBI" id="CHEBI:30616"/>
        <dbReference type="ChEBI" id="CHEBI:61977"/>
        <dbReference type="ChEBI" id="CHEBI:456216"/>
        <dbReference type="EC" id="2.7.12.2"/>
    </reaction>
</comment>
<dbReference type="SMART" id="SM00220">
    <property type="entry name" value="S_TKc"/>
    <property type="match status" value="1"/>
</dbReference>
<keyword evidence="4" id="KW-0418">Kinase</keyword>
<evidence type="ECO:0000259" key="15">
    <source>
        <dbReference type="PROSITE" id="PS50011"/>
    </source>
</evidence>
<gene>
    <name evidence="16" type="ORF">BOX15_Mlig009114g3</name>
</gene>
<evidence type="ECO:0000256" key="3">
    <source>
        <dbReference type="ARBA" id="ARBA00022741"/>
    </source>
</evidence>
<dbReference type="Proteomes" id="UP000215902">
    <property type="component" value="Unassembled WGS sequence"/>
</dbReference>
<feature type="compositionally biased region" description="Low complexity" evidence="14">
    <location>
        <begin position="79"/>
        <end position="90"/>
    </location>
</feature>
<protein>
    <recommendedName>
        <fullName evidence="8">mitogen-activated protein kinase kinase</fullName>
        <ecNumber evidence="8">2.7.12.2</ecNumber>
    </recommendedName>
</protein>
<evidence type="ECO:0000256" key="7">
    <source>
        <dbReference type="ARBA" id="ARBA00038035"/>
    </source>
</evidence>
<evidence type="ECO:0000256" key="11">
    <source>
        <dbReference type="ARBA" id="ARBA00051693"/>
    </source>
</evidence>
<feature type="compositionally biased region" description="Basic and acidic residues" evidence="14">
    <location>
        <begin position="91"/>
        <end position="102"/>
    </location>
</feature>
<evidence type="ECO:0000256" key="10">
    <source>
        <dbReference type="ARBA" id="ARBA00049299"/>
    </source>
</evidence>
<dbReference type="GO" id="GO:0005524">
    <property type="term" value="F:ATP binding"/>
    <property type="evidence" value="ECO:0007669"/>
    <property type="project" value="UniProtKB-UniRule"/>
</dbReference>
<dbReference type="GO" id="GO:0004708">
    <property type="term" value="F:MAP kinase kinase activity"/>
    <property type="evidence" value="ECO:0007669"/>
    <property type="project" value="UniProtKB-EC"/>
</dbReference>
<feature type="region of interest" description="Disordered" evidence="14">
    <location>
        <begin position="79"/>
        <end position="102"/>
    </location>
</feature>
<dbReference type="PROSITE" id="PS00108">
    <property type="entry name" value="PROTEIN_KINASE_ST"/>
    <property type="match status" value="1"/>
</dbReference>
<comment type="similarity">
    <text evidence="7">Belongs to the protein kinase superfamily. STE Ser/Thr protein kinase family. MAP kinase kinase subfamily.</text>
</comment>
<name>A0A267EQ70_9PLAT</name>
<dbReference type="InterPro" id="IPR000719">
    <property type="entry name" value="Prot_kinase_dom"/>
</dbReference>
<evidence type="ECO:0000256" key="2">
    <source>
        <dbReference type="ARBA" id="ARBA00022679"/>
    </source>
</evidence>
<dbReference type="InterPro" id="IPR008271">
    <property type="entry name" value="Ser/Thr_kinase_AS"/>
</dbReference>
<dbReference type="EMBL" id="NIVC01001822">
    <property type="protein sequence ID" value="PAA63695.1"/>
    <property type="molecule type" value="Genomic_DNA"/>
</dbReference>
<dbReference type="InterPro" id="IPR011009">
    <property type="entry name" value="Kinase-like_dom_sf"/>
</dbReference>
<comment type="catalytic activity">
    <reaction evidence="11">
        <text>L-tyrosyl-[protein] + ATP = O-phospho-L-tyrosyl-[protein] + ADP + H(+)</text>
        <dbReference type="Rhea" id="RHEA:10596"/>
        <dbReference type="Rhea" id="RHEA-COMP:10136"/>
        <dbReference type="Rhea" id="RHEA-COMP:20101"/>
        <dbReference type="ChEBI" id="CHEBI:15378"/>
        <dbReference type="ChEBI" id="CHEBI:30616"/>
        <dbReference type="ChEBI" id="CHEBI:46858"/>
        <dbReference type="ChEBI" id="CHEBI:61978"/>
        <dbReference type="ChEBI" id="CHEBI:456216"/>
        <dbReference type="EC" id="2.7.12.2"/>
    </reaction>
</comment>
<comment type="catalytic activity">
    <reaction evidence="9">
        <text>L-seryl-[protein] + ATP = O-phospho-L-seryl-[protein] + ADP + H(+)</text>
        <dbReference type="Rhea" id="RHEA:17989"/>
        <dbReference type="Rhea" id="RHEA-COMP:9863"/>
        <dbReference type="Rhea" id="RHEA-COMP:11604"/>
        <dbReference type="ChEBI" id="CHEBI:15378"/>
        <dbReference type="ChEBI" id="CHEBI:29999"/>
        <dbReference type="ChEBI" id="CHEBI:30616"/>
        <dbReference type="ChEBI" id="CHEBI:83421"/>
        <dbReference type="ChEBI" id="CHEBI:456216"/>
        <dbReference type="EC" id="2.7.12.2"/>
    </reaction>
</comment>
<dbReference type="PANTHER" id="PTHR47448:SF1">
    <property type="entry name" value="SERINE_THREONINE-PROTEIN KINASE STE7 HOMOLOG"/>
    <property type="match status" value="1"/>
</dbReference>
<dbReference type="Pfam" id="PF00069">
    <property type="entry name" value="Pkinase"/>
    <property type="match status" value="1"/>
</dbReference>
<dbReference type="GO" id="GO:0004713">
    <property type="term" value="F:protein tyrosine kinase activity"/>
    <property type="evidence" value="ECO:0007669"/>
    <property type="project" value="UniProtKB-KW"/>
</dbReference>
<keyword evidence="1 13" id="KW-0723">Serine/threonine-protein kinase</keyword>
<dbReference type="EC" id="2.7.12.2" evidence="8"/>
<dbReference type="STRING" id="282301.A0A267EQ70"/>
<accession>A0A267EQ70</accession>
<dbReference type="PANTHER" id="PTHR47448">
    <property type="entry name" value="DUAL SPECIFICITY MITOGEN-ACTIVATED PROTEIN KINASE KINASE DSOR1-LIKE PROTEIN"/>
    <property type="match status" value="1"/>
</dbReference>
<feature type="compositionally biased region" description="Low complexity" evidence="14">
    <location>
        <begin position="1"/>
        <end position="43"/>
    </location>
</feature>
<sequence length="444" mass="48639">PGQSAGTPSSSPPSGSASAAAEGAAAASSSNTSVSSSGSMEAGSGSGCGSRRNLMNLTIATTPSGADLNSLELRLHQQQLQAKQQQQEQQQRGHQDLDESQRKRLAEFVQRKRSIGELRHEDFDDIAELGAGSSGVVQRVLHRPTRQAMARKLIHLEIKPSVRAQIIRELEVLHSCNSPYIIGYFGAYFVDSSATICICMEYMNAGSLDLVLTKAGRLPEPIVAKISCSVLKGLIYLRENINCLHRDVKPSNILVSLEGDCKLCDFGVSGQLIDSLANSFVGTRSYMAPERLNGEEYSILSDVWSIGLSLVELATGRYPIPQPDSRDYTSAFSSDRQRNLAEHREAAVKGTRLRGMEPPQNGPKQMAIFELLSYIVYQQPPKLPSFAFSENICDFVDCCLRKNPKERLGLESLLKHAFIQSYEQNQEPEICLGNYLRAVLADEA</sequence>
<keyword evidence="2" id="KW-0808">Transferase</keyword>